<dbReference type="Proteomes" id="UP000196980">
    <property type="component" value="Plasmid pXF64-HB"/>
</dbReference>
<sequence length="107" mass="11491">MIEIEEGSGNVYADLGIPDAGEMLVKAQLATKIGEIIKGRGWTQQEAANVLGMTQPKLSKMLRGQFRGISEAKMLECLARLGRQVQIVVGPARLTNDAGHVEVVFAA</sequence>
<dbReference type="SUPFAM" id="SSF47413">
    <property type="entry name" value="lambda repressor-like DNA-binding domains"/>
    <property type="match status" value="1"/>
</dbReference>
<organism evidence="2 3">
    <name type="scientific">Xylella fastidiosa</name>
    <dbReference type="NCBI Taxonomy" id="2371"/>
    <lineage>
        <taxon>Bacteria</taxon>
        <taxon>Pseudomonadati</taxon>
        <taxon>Pseudomonadota</taxon>
        <taxon>Gammaproteobacteria</taxon>
        <taxon>Lysobacterales</taxon>
        <taxon>Lysobacteraceae</taxon>
        <taxon>Xylella</taxon>
    </lineage>
</organism>
<dbReference type="InterPro" id="IPR039554">
    <property type="entry name" value="HigA2-like_HTH"/>
</dbReference>
<protein>
    <submittedName>
        <fullName evidence="2">XRE family transcriptional regulator</fullName>
    </submittedName>
</protein>
<dbReference type="InterPro" id="IPR001387">
    <property type="entry name" value="Cro/C1-type_HTH"/>
</dbReference>
<proteinExistence type="predicted"/>
<reference evidence="3" key="1">
    <citation type="submission" date="2014-11" db="EMBL/GenBank/DDBJ databases">
        <title>Xylella fastidiosa Hib4 Genome Sequencing.</title>
        <authorList>
            <person name="Pierry P.M."/>
            <person name="da Silva A.M."/>
        </authorList>
    </citation>
    <scope>NUCLEOTIDE SEQUENCE [LARGE SCALE GENOMIC DNA]</scope>
    <source>
        <strain evidence="3">Hib4</strain>
        <plasmid evidence="3">pxf64-hb</plasmid>
    </source>
</reference>
<dbReference type="EMBL" id="CP009886">
    <property type="protein sequence ID" value="ALR07874.1"/>
    <property type="molecule type" value="Genomic_DNA"/>
</dbReference>
<evidence type="ECO:0000313" key="3">
    <source>
        <dbReference type="Proteomes" id="UP000196980"/>
    </source>
</evidence>
<dbReference type="InterPro" id="IPR010982">
    <property type="entry name" value="Lambda_DNA-bd_dom_sf"/>
</dbReference>
<gene>
    <name evidence="2" type="ORF">XFHB_13145</name>
</gene>
<accession>A0ABC8AH19</accession>
<evidence type="ECO:0000259" key="1">
    <source>
        <dbReference type="Pfam" id="PF13744"/>
    </source>
</evidence>
<dbReference type="RefSeq" id="WP_088578668.1">
    <property type="nucleotide sequence ID" value="NZ_CP009886.1"/>
</dbReference>
<dbReference type="AlphaFoldDB" id="A0ABC8AH19"/>
<feature type="domain" description="HigA2-like helix-turn-helix" evidence="1">
    <location>
        <begin position="11"/>
        <end position="89"/>
    </location>
</feature>
<dbReference type="Pfam" id="PF13744">
    <property type="entry name" value="HTH_37"/>
    <property type="match status" value="1"/>
</dbReference>
<name>A0ABC8AH19_XYLFS</name>
<evidence type="ECO:0000313" key="2">
    <source>
        <dbReference type="EMBL" id="ALR07874.1"/>
    </source>
</evidence>
<dbReference type="Gene3D" id="1.10.260.40">
    <property type="entry name" value="lambda repressor-like DNA-binding domains"/>
    <property type="match status" value="1"/>
</dbReference>
<geneLocation type="plasmid" evidence="3">
    <name>pxf64-hb</name>
</geneLocation>
<keyword evidence="2" id="KW-0614">Plasmid</keyword>
<dbReference type="KEGG" id="xfh:XFHB_13145"/>
<dbReference type="CDD" id="cd00093">
    <property type="entry name" value="HTH_XRE"/>
    <property type="match status" value="1"/>
</dbReference>